<dbReference type="InterPro" id="IPR045321">
    <property type="entry name" value="Cts1-like"/>
</dbReference>
<evidence type="ECO:0000256" key="5">
    <source>
        <dbReference type="ARBA" id="ARBA00022525"/>
    </source>
</evidence>
<evidence type="ECO:0000313" key="17">
    <source>
        <dbReference type="Proteomes" id="UP001085076"/>
    </source>
</evidence>
<dbReference type="InterPro" id="IPR001223">
    <property type="entry name" value="Glyco_hydro18_cat"/>
</dbReference>
<dbReference type="Gene3D" id="3.20.20.80">
    <property type="entry name" value="Glycosidases"/>
    <property type="match status" value="1"/>
</dbReference>
<keyword evidence="5" id="KW-0964">Secreted</keyword>
<gene>
    <name evidence="16" type="ORF">J5N97_021843</name>
</gene>
<dbReference type="InterPro" id="IPR001579">
    <property type="entry name" value="Glyco_hydro_18_chit_AS"/>
</dbReference>
<keyword evidence="7 13" id="KW-0378">Hydrolase</keyword>
<dbReference type="EMBL" id="JAGGNH010000006">
    <property type="protein sequence ID" value="KAJ0968966.1"/>
    <property type="molecule type" value="Genomic_DNA"/>
</dbReference>
<dbReference type="CDD" id="cd02877">
    <property type="entry name" value="GH18_hevamine_XipI_class_III"/>
    <property type="match status" value="1"/>
</dbReference>
<dbReference type="GO" id="GO:0005576">
    <property type="term" value="C:extracellular region"/>
    <property type="evidence" value="ECO:0007669"/>
    <property type="project" value="UniProtKB-SubCell"/>
</dbReference>
<dbReference type="GO" id="GO:0000272">
    <property type="term" value="P:polysaccharide catabolic process"/>
    <property type="evidence" value="ECO:0007669"/>
    <property type="project" value="UniProtKB-KW"/>
</dbReference>
<dbReference type="OrthoDB" id="1873160at2759"/>
<evidence type="ECO:0000256" key="4">
    <source>
        <dbReference type="ARBA" id="ARBA00012729"/>
    </source>
</evidence>
<reference evidence="16" key="2">
    <citation type="journal article" date="2022" name="Hortic Res">
        <title>The genome of Dioscorea zingiberensis sheds light on the biosynthesis, origin and evolution of the medicinally important diosgenin saponins.</title>
        <authorList>
            <person name="Li Y."/>
            <person name="Tan C."/>
            <person name="Li Z."/>
            <person name="Guo J."/>
            <person name="Li S."/>
            <person name="Chen X."/>
            <person name="Wang C."/>
            <person name="Dai X."/>
            <person name="Yang H."/>
            <person name="Song W."/>
            <person name="Hou L."/>
            <person name="Xu J."/>
            <person name="Tong Z."/>
            <person name="Xu A."/>
            <person name="Yuan X."/>
            <person name="Wang W."/>
            <person name="Yang Q."/>
            <person name="Chen L."/>
            <person name="Sun Z."/>
            <person name="Wang K."/>
            <person name="Pan B."/>
            <person name="Chen J."/>
            <person name="Bao Y."/>
            <person name="Liu F."/>
            <person name="Qi X."/>
            <person name="Gang D.R."/>
            <person name="Wen J."/>
            <person name="Li J."/>
        </authorList>
    </citation>
    <scope>NUCLEOTIDE SEQUENCE</scope>
    <source>
        <strain evidence="16">Dzin_1.0</strain>
    </source>
</reference>
<keyword evidence="8" id="KW-0146">Chitin degradation</keyword>
<evidence type="ECO:0000256" key="12">
    <source>
        <dbReference type="ARBA" id="ARBA00023326"/>
    </source>
</evidence>
<reference evidence="16" key="1">
    <citation type="submission" date="2021-03" db="EMBL/GenBank/DDBJ databases">
        <authorList>
            <person name="Li Z."/>
            <person name="Yang C."/>
        </authorList>
    </citation>
    <scope>NUCLEOTIDE SEQUENCE</scope>
    <source>
        <strain evidence="16">Dzin_1.0</strain>
        <tissue evidence="16">Leaf</tissue>
    </source>
</reference>
<evidence type="ECO:0000256" key="1">
    <source>
        <dbReference type="ARBA" id="ARBA00000822"/>
    </source>
</evidence>
<evidence type="ECO:0000259" key="15">
    <source>
        <dbReference type="PROSITE" id="PS51910"/>
    </source>
</evidence>
<keyword evidence="11 13" id="KW-0326">Glycosidase</keyword>
<feature type="domain" description="GH18" evidence="15">
    <location>
        <begin position="36"/>
        <end position="320"/>
    </location>
</feature>
<dbReference type="Pfam" id="PF00704">
    <property type="entry name" value="Glyco_hydro_18"/>
    <property type="match status" value="1"/>
</dbReference>
<protein>
    <recommendedName>
        <fullName evidence="4">chitinase</fullName>
        <ecNumber evidence="4">3.2.1.14</ecNumber>
    </recommendedName>
</protein>
<evidence type="ECO:0000256" key="11">
    <source>
        <dbReference type="ARBA" id="ARBA00023295"/>
    </source>
</evidence>
<keyword evidence="17" id="KW-1185">Reference proteome</keyword>
<dbReference type="GO" id="GO:0006032">
    <property type="term" value="P:chitin catabolic process"/>
    <property type="evidence" value="ECO:0007669"/>
    <property type="project" value="UniProtKB-KW"/>
</dbReference>
<feature type="chain" id="PRO_5039007744" description="chitinase" evidence="14">
    <location>
        <begin position="29"/>
        <end position="320"/>
    </location>
</feature>
<dbReference type="SUPFAM" id="SSF51445">
    <property type="entry name" value="(Trans)glycosidases"/>
    <property type="match status" value="1"/>
</dbReference>
<feature type="signal peptide" evidence="14">
    <location>
        <begin position="1"/>
        <end position="28"/>
    </location>
</feature>
<comment type="catalytic activity">
    <reaction evidence="1">
        <text>Random endo-hydrolysis of N-acetyl-beta-D-glucosaminide (1-&gt;4)-beta-linkages in chitin and chitodextrins.</text>
        <dbReference type="EC" id="3.2.1.14"/>
    </reaction>
</comment>
<comment type="similarity">
    <text evidence="3">Belongs to the glycosyl hydrolase 18 family. Chitinase class II subfamily.</text>
</comment>
<comment type="caution">
    <text evidence="16">The sequence shown here is derived from an EMBL/GenBank/DDBJ whole genome shotgun (WGS) entry which is preliminary data.</text>
</comment>
<dbReference type="InterPro" id="IPR050542">
    <property type="entry name" value="Glycosyl_Hydrlase18_Chitinase"/>
</dbReference>
<dbReference type="GO" id="GO:0008843">
    <property type="term" value="F:endochitinase activity"/>
    <property type="evidence" value="ECO:0007669"/>
    <property type="project" value="UniProtKB-EC"/>
</dbReference>
<dbReference type="PANTHER" id="PTHR45708:SF22">
    <property type="entry name" value="ACIDIC ENDOCHITINASE"/>
    <property type="match status" value="1"/>
</dbReference>
<evidence type="ECO:0000256" key="14">
    <source>
        <dbReference type="SAM" id="SignalP"/>
    </source>
</evidence>
<evidence type="ECO:0000256" key="7">
    <source>
        <dbReference type="ARBA" id="ARBA00022801"/>
    </source>
</evidence>
<dbReference type="EC" id="3.2.1.14" evidence="4"/>
<evidence type="ECO:0000256" key="3">
    <source>
        <dbReference type="ARBA" id="ARBA00009121"/>
    </source>
</evidence>
<dbReference type="PROSITE" id="PS51910">
    <property type="entry name" value="GH18_2"/>
    <property type="match status" value="1"/>
</dbReference>
<evidence type="ECO:0000256" key="13">
    <source>
        <dbReference type="RuleBase" id="RU000489"/>
    </source>
</evidence>
<sequence length="320" mass="34498">MATSNQTLSILLLTTLIVAALTITSINAELTITSDNCIAVYWGQKGNEGSLADTCSKGKYQYVIIAFLTVFGNDQTPVLNLAGHCDPSVGACTYLAAKIKFCQTKGIKVFLSLGGGIGSYTLTSTEDAQQVAGYLWNNYLGGSSSSRPLGDAVLDGIDFDIEGGTSQHWDELAQILSNYGKEAGKKVYLSAAPQCPYPDYYLGKALDTGIFDYVWVQFYNNPPCQYSSGSAANLISSWNQWTSSVLATKFFVGLPASPNAAGSGYIPPEVFNSEVFPAVESSSKYGGIMLWNRNFDIINGYSDQVRTCPDDKQSSYDMVL</sequence>
<keyword evidence="6 14" id="KW-0732">Signal</keyword>
<dbReference type="FunFam" id="3.20.20.80:FF:000015">
    <property type="entry name" value="Acidic endochitinase SE2"/>
    <property type="match status" value="1"/>
</dbReference>
<comment type="subcellular location">
    <subcellularLocation>
        <location evidence="2">Secreted</location>
    </subcellularLocation>
</comment>
<evidence type="ECO:0000256" key="8">
    <source>
        <dbReference type="ARBA" id="ARBA00023024"/>
    </source>
</evidence>
<proteinExistence type="inferred from homology"/>
<dbReference type="PANTHER" id="PTHR45708">
    <property type="entry name" value="ENDOCHITINASE"/>
    <property type="match status" value="1"/>
</dbReference>
<dbReference type="Proteomes" id="UP001085076">
    <property type="component" value="Miscellaneous, Linkage group lg06"/>
</dbReference>
<dbReference type="PROSITE" id="PS01095">
    <property type="entry name" value="GH18_1"/>
    <property type="match status" value="1"/>
</dbReference>
<keyword evidence="12" id="KW-0624">Polysaccharide degradation</keyword>
<accession>A0A9D5C955</accession>
<evidence type="ECO:0000256" key="9">
    <source>
        <dbReference type="ARBA" id="ARBA00023157"/>
    </source>
</evidence>
<evidence type="ECO:0000256" key="6">
    <source>
        <dbReference type="ARBA" id="ARBA00022729"/>
    </source>
</evidence>
<evidence type="ECO:0000256" key="2">
    <source>
        <dbReference type="ARBA" id="ARBA00004613"/>
    </source>
</evidence>
<evidence type="ECO:0000313" key="16">
    <source>
        <dbReference type="EMBL" id="KAJ0968966.1"/>
    </source>
</evidence>
<name>A0A9D5C955_9LILI</name>
<keyword evidence="9" id="KW-1015">Disulfide bond</keyword>
<dbReference type="InterPro" id="IPR017853">
    <property type="entry name" value="GH"/>
</dbReference>
<organism evidence="16 17">
    <name type="scientific">Dioscorea zingiberensis</name>
    <dbReference type="NCBI Taxonomy" id="325984"/>
    <lineage>
        <taxon>Eukaryota</taxon>
        <taxon>Viridiplantae</taxon>
        <taxon>Streptophyta</taxon>
        <taxon>Embryophyta</taxon>
        <taxon>Tracheophyta</taxon>
        <taxon>Spermatophyta</taxon>
        <taxon>Magnoliopsida</taxon>
        <taxon>Liliopsida</taxon>
        <taxon>Dioscoreales</taxon>
        <taxon>Dioscoreaceae</taxon>
        <taxon>Dioscorea</taxon>
    </lineage>
</organism>
<keyword evidence="10" id="KW-0119">Carbohydrate metabolism</keyword>
<evidence type="ECO:0000256" key="10">
    <source>
        <dbReference type="ARBA" id="ARBA00023277"/>
    </source>
</evidence>
<dbReference type="AlphaFoldDB" id="A0A9D5C955"/>